<feature type="region of interest" description="Disordered" evidence="1">
    <location>
        <begin position="353"/>
        <end position="433"/>
    </location>
</feature>
<feature type="compositionally biased region" description="Basic residues" evidence="1">
    <location>
        <begin position="606"/>
        <end position="631"/>
    </location>
</feature>
<accession>A0A9P5YN16</accession>
<feature type="compositionally biased region" description="Low complexity" evidence="1">
    <location>
        <begin position="394"/>
        <end position="423"/>
    </location>
</feature>
<feature type="region of interest" description="Disordered" evidence="1">
    <location>
        <begin position="150"/>
        <end position="183"/>
    </location>
</feature>
<feature type="compositionally biased region" description="Basic and acidic residues" evidence="1">
    <location>
        <begin position="113"/>
        <end position="128"/>
    </location>
</feature>
<dbReference type="OrthoDB" id="1719357at2759"/>
<comment type="caution">
    <text evidence="2">The sequence shown here is derived from an EMBL/GenBank/DDBJ whole genome shotgun (WGS) entry which is preliminary data.</text>
</comment>
<feature type="region of interest" description="Disordered" evidence="1">
    <location>
        <begin position="106"/>
        <end position="128"/>
    </location>
</feature>
<name>A0A9P5YN16_9AGAR</name>
<feature type="region of interest" description="Disordered" evidence="1">
    <location>
        <begin position="556"/>
        <end position="631"/>
    </location>
</feature>
<reference evidence="2" key="1">
    <citation type="submission" date="2020-11" db="EMBL/GenBank/DDBJ databases">
        <authorList>
            <consortium name="DOE Joint Genome Institute"/>
            <person name="Ahrendt S."/>
            <person name="Riley R."/>
            <person name="Andreopoulos W."/>
            <person name="Labutti K."/>
            <person name="Pangilinan J."/>
            <person name="Ruiz-Duenas F.J."/>
            <person name="Barrasa J.M."/>
            <person name="Sanchez-Garcia M."/>
            <person name="Camarero S."/>
            <person name="Miyauchi S."/>
            <person name="Serrano A."/>
            <person name="Linde D."/>
            <person name="Babiker R."/>
            <person name="Drula E."/>
            <person name="Ayuso-Fernandez I."/>
            <person name="Pacheco R."/>
            <person name="Padilla G."/>
            <person name="Ferreira P."/>
            <person name="Barriuso J."/>
            <person name="Kellner H."/>
            <person name="Castanera R."/>
            <person name="Alfaro M."/>
            <person name="Ramirez L."/>
            <person name="Pisabarro A.G."/>
            <person name="Kuo A."/>
            <person name="Tritt A."/>
            <person name="Lipzen A."/>
            <person name="He G."/>
            <person name="Yan M."/>
            <person name="Ng V."/>
            <person name="Cullen D."/>
            <person name="Martin F."/>
            <person name="Rosso M.-N."/>
            <person name="Henrissat B."/>
            <person name="Hibbett D."/>
            <person name="Martinez A.T."/>
            <person name="Grigoriev I.V."/>
        </authorList>
    </citation>
    <scope>NUCLEOTIDE SEQUENCE</scope>
    <source>
        <strain evidence="2">CIRM-BRFM 674</strain>
    </source>
</reference>
<protein>
    <submittedName>
        <fullName evidence="2">Uncharacterized protein</fullName>
    </submittedName>
</protein>
<evidence type="ECO:0000256" key="1">
    <source>
        <dbReference type="SAM" id="MobiDB-lite"/>
    </source>
</evidence>
<evidence type="ECO:0000313" key="3">
    <source>
        <dbReference type="Proteomes" id="UP000807469"/>
    </source>
</evidence>
<dbReference type="EMBL" id="MU155615">
    <property type="protein sequence ID" value="KAF9471836.1"/>
    <property type="molecule type" value="Genomic_DNA"/>
</dbReference>
<evidence type="ECO:0000313" key="2">
    <source>
        <dbReference type="EMBL" id="KAF9471836.1"/>
    </source>
</evidence>
<feature type="compositionally biased region" description="Polar residues" evidence="1">
    <location>
        <begin position="353"/>
        <end position="372"/>
    </location>
</feature>
<dbReference type="Proteomes" id="UP000807469">
    <property type="component" value="Unassembled WGS sequence"/>
</dbReference>
<proteinExistence type="predicted"/>
<organism evidence="2 3">
    <name type="scientific">Pholiota conissans</name>
    <dbReference type="NCBI Taxonomy" id="109636"/>
    <lineage>
        <taxon>Eukaryota</taxon>
        <taxon>Fungi</taxon>
        <taxon>Dikarya</taxon>
        <taxon>Basidiomycota</taxon>
        <taxon>Agaricomycotina</taxon>
        <taxon>Agaricomycetes</taxon>
        <taxon>Agaricomycetidae</taxon>
        <taxon>Agaricales</taxon>
        <taxon>Agaricineae</taxon>
        <taxon>Strophariaceae</taxon>
        <taxon>Pholiota</taxon>
    </lineage>
</organism>
<feature type="region of interest" description="Disordered" evidence="1">
    <location>
        <begin position="211"/>
        <end position="280"/>
    </location>
</feature>
<sequence length="704" mass="78108">MQQSNRAPSPFRPPSPYQQSSPYHALHSLPTGPAQVGPGAITYKTSTGSDGRIVYEPYRAVAASYHTPSGVVSGIQWMKVEHPTSVGPPGVQPYANGVPGGWNASGQVPSAHEWQRTEENRRKHEEKVEAKRLREMETNGRNDPEYELKMARERDAQSTVNRDRRKSFNTGTQGGPAVTFPSMNGGVPYPIHPTQIPAYGTSPYSDYSNLHTSPGSSAYPSAMDSRSRSHSRNPSANAGYGDLTKQFKDFDIDRQNDYERDRKSSNPKRTRKYSTNEETYERARTISGNYVDRDAFPTAPGPYSTAPGPYANPQHQPQAYPTYPTNSYITPSPNTRAGDISYGATPSGYPMANNSTSAYSPPSNAARSTTPFGNPPPLQYYPRGHILEGQPIISSSTSNPRSRASSRAASPNSSRYSANSKSPHIPTGIIPGETQQLPAPEAFSRPINGSSVFKQFEAIKIQDMDEAYDTKLPKMPSVLATHDIYPEDWKRCMQDLQRSWTGQLPVPNFGKEQPRRSTLAADLIDLWNASFFFNRGVEMILYKGKERRTGRQAGLIDHHLPDYDDEDDYSSSSDCSTSDSEREYNRVSGPYGRTTSNQMMELQEARRRRHEEKKERRRRRKEKKARRRAKARDKSYSVYIVCLPQPAISYMVPAQPGLGGYGAMPTAAGGYTPSGGYATQAAYTPGYQPIGIPKTRSHGYGGEY</sequence>
<gene>
    <name evidence="2" type="ORF">BDN70DRAFT_938634</name>
</gene>
<dbReference type="AlphaFoldDB" id="A0A9P5YN16"/>
<feature type="compositionally biased region" description="Basic and acidic residues" evidence="1">
    <location>
        <begin position="245"/>
        <end position="264"/>
    </location>
</feature>
<keyword evidence="3" id="KW-1185">Reference proteome</keyword>
<feature type="region of interest" description="Disordered" evidence="1">
    <location>
        <begin position="1"/>
        <end position="49"/>
    </location>
</feature>